<dbReference type="Proteomes" id="UP000294063">
    <property type="component" value="Unassembled WGS sequence"/>
</dbReference>
<dbReference type="SMART" id="SM00530">
    <property type="entry name" value="HTH_XRE"/>
    <property type="match status" value="1"/>
</dbReference>
<proteinExistence type="predicted"/>
<reference evidence="7 8" key="1">
    <citation type="submission" date="2019-02" db="EMBL/GenBank/DDBJ databases">
        <title>Genome sequences of Aliivibrio finisterrensis strains from farmed Atlantic salmon.</title>
        <authorList>
            <person name="Bowman J.P."/>
        </authorList>
    </citation>
    <scope>NUCLEOTIDE SEQUENCE [LARGE SCALE GENOMIC DNA]</scope>
    <source>
        <strain evidence="5 8">A21</strain>
        <strain evidence="3 7">A46</strain>
    </source>
</reference>
<evidence type="ECO:0000313" key="8">
    <source>
        <dbReference type="Proteomes" id="UP000294166"/>
    </source>
</evidence>
<dbReference type="PANTHER" id="PTHR46558:SF11">
    <property type="entry name" value="HTH-TYPE TRANSCRIPTIONAL REGULATOR XRE"/>
    <property type="match status" value="1"/>
</dbReference>
<dbReference type="EMBL" id="SEZN01000006">
    <property type="protein sequence ID" value="RYU65932.1"/>
    <property type="molecule type" value="Genomic_DNA"/>
</dbReference>
<keyword evidence="1" id="KW-0238">DNA-binding</keyword>
<evidence type="ECO:0000259" key="2">
    <source>
        <dbReference type="PROSITE" id="PS50943"/>
    </source>
</evidence>
<dbReference type="EMBL" id="SEZN01000006">
    <property type="protein sequence ID" value="RYU65933.1"/>
    <property type="molecule type" value="Genomic_DNA"/>
</dbReference>
<dbReference type="GO" id="GO:0003677">
    <property type="term" value="F:DNA binding"/>
    <property type="evidence" value="ECO:0007669"/>
    <property type="project" value="UniProtKB-KW"/>
</dbReference>
<gene>
    <name evidence="5" type="ORF">ERW53_04565</name>
    <name evidence="6" type="ORF">ERW53_04590</name>
    <name evidence="3" type="ORF">ERW57_04045</name>
    <name evidence="4" type="ORF">ERW57_04070</name>
</gene>
<dbReference type="InterPro" id="IPR010982">
    <property type="entry name" value="Lambda_DNA-bd_dom_sf"/>
</dbReference>
<dbReference type="CDD" id="cd00093">
    <property type="entry name" value="HTH_XRE"/>
    <property type="match status" value="1"/>
</dbReference>
<dbReference type="AlphaFoldDB" id="A0A4Q5KWV2"/>
<organism evidence="3 7">
    <name type="scientific">Aliivibrio finisterrensis</name>
    <dbReference type="NCBI Taxonomy" id="511998"/>
    <lineage>
        <taxon>Bacteria</taxon>
        <taxon>Pseudomonadati</taxon>
        <taxon>Pseudomonadota</taxon>
        <taxon>Gammaproteobacteria</taxon>
        <taxon>Vibrionales</taxon>
        <taxon>Vibrionaceae</taxon>
        <taxon>Aliivibrio</taxon>
    </lineage>
</organism>
<name>A0A4Q5KWV2_9GAMM</name>
<dbReference type="EMBL" id="SEZK01000004">
    <property type="protein sequence ID" value="RYU53426.1"/>
    <property type="molecule type" value="Genomic_DNA"/>
</dbReference>
<evidence type="ECO:0000313" key="4">
    <source>
        <dbReference type="EMBL" id="RYU53427.1"/>
    </source>
</evidence>
<dbReference type="SUPFAM" id="SSF47413">
    <property type="entry name" value="lambda repressor-like DNA-binding domains"/>
    <property type="match status" value="1"/>
</dbReference>
<evidence type="ECO:0000313" key="5">
    <source>
        <dbReference type="EMBL" id="RYU65932.1"/>
    </source>
</evidence>
<evidence type="ECO:0000313" key="7">
    <source>
        <dbReference type="Proteomes" id="UP000294063"/>
    </source>
</evidence>
<evidence type="ECO:0000256" key="1">
    <source>
        <dbReference type="ARBA" id="ARBA00023125"/>
    </source>
</evidence>
<evidence type="ECO:0000313" key="6">
    <source>
        <dbReference type="EMBL" id="RYU65933.1"/>
    </source>
</evidence>
<protein>
    <submittedName>
        <fullName evidence="3">XRE family transcriptional regulator</fullName>
    </submittedName>
</protein>
<sequence length="129" mass="14753">MLKDVIKSARMEKGYTQEEIAKLVKVAKQTYLKWENGDTEPKATQIGLLATHLGITANEICSGKRHGKMSLEDFIIKSMLARVPQELITMYSWRMIPDHEEFFSAIENTNHDDYYSDMAEVATIEHSIS</sequence>
<accession>A0A4Q5KWV2</accession>
<evidence type="ECO:0000313" key="3">
    <source>
        <dbReference type="EMBL" id="RYU53426.1"/>
    </source>
</evidence>
<dbReference type="EMBL" id="SEZK01000004">
    <property type="protein sequence ID" value="RYU53427.1"/>
    <property type="molecule type" value="Genomic_DNA"/>
</dbReference>
<keyword evidence="8" id="KW-1185">Reference proteome</keyword>
<comment type="caution">
    <text evidence="3">The sequence shown here is derived from an EMBL/GenBank/DDBJ whole genome shotgun (WGS) entry which is preliminary data.</text>
</comment>
<dbReference type="Gene3D" id="1.10.260.40">
    <property type="entry name" value="lambda repressor-like DNA-binding domains"/>
    <property type="match status" value="1"/>
</dbReference>
<dbReference type="PANTHER" id="PTHR46558">
    <property type="entry name" value="TRACRIPTIONAL REGULATORY PROTEIN-RELATED-RELATED"/>
    <property type="match status" value="1"/>
</dbReference>
<dbReference type="InterPro" id="IPR001387">
    <property type="entry name" value="Cro/C1-type_HTH"/>
</dbReference>
<dbReference type="PROSITE" id="PS50943">
    <property type="entry name" value="HTH_CROC1"/>
    <property type="match status" value="1"/>
</dbReference>
<feature type="domain" description="HTH cro/C1-type" evidence="2">
    <location>
        <begin position="6"/>
        <end position="60"/>
    </location>
</feature>
<dbReference type="Pfam" id="PF01381">
    <property type="entry name" value="HTH_3"/>
    <property type="match status" value="1"/>
</dbReference>
<dbReference type="Proteomes" id="UP000294166">
    <property type="component" value="Unassembled WGS sequence"/>
</dbReference>